<name>A0A3G3JWA8_9BACL</name>
<dbReference type="Gene3D" id="3.20.80.10">
    <property type="entry name" value="Regulatory factor, effector binding domain"/>
    <property type="match status" value="1"/>
</dbReference>
<dbReference type="EMBL" id="CP033433">
    <property type="protein sequence ID" value="AYQ72474.1"/>
    <property type="molecule type" value="Genomic_DNA"/>
</dbReference>
<dbReference type="InterPro" id="IPR008319">
    <property type="entry name" value="GyrI-like_CCH_Lin2189-like"/>
</dbReference>
<accession>A0A3G3JWA8</accession>
<dbReference type="InterPro" id="IPR029442">
    <property type="entry name" value="GyrI-like"/>
</dbReference>
<dbReference type="Pfam" id="PF06445">
    <property type="entry name" value="GyrI-like"/>
    <property type="match status" value="1"/>
</dbReference>
<dbReference type="KEGG" id="coh:EAV92_07790"/>
<proteinExistence type="predicted"/>
<evidence type="ECO:0000259" key="1">
    <source>
        <dbReference type="Pfam" id="PF06445"/>
    </source>
</evidence>
<protein>
    <recommendedName>
        <fullName evidence="1">GyrI-like small molecule binding domain-containing protein</fullName>
    </recommendedName>
</protein>
<dbReference type="SUPFAM" id="SSF55136">
    <property type="entry name" value="Probable bacterial effector-binding domain"/>
    <property type="match status" value="1"/>
</dbReference>
<sequence>MSKKIDYKKDYKQLYIPKTLPEIVEVPSMSFFTISGSGDPNGEEFGKVIEALYSLSYAVRMSYRSNDVPTGYYEYTVFPLEGVWDLVDRSKPATDKSNFKYTVMIRQPDFVTEKVFERFLEQTKRKKANPYLEKVRFEHAEDGLSCQMMHLGSFDDEPASFARMEAFCTEQGFIRSSKIHREIYLSDPRKIEPEKLKTVLRFPVNKRWYM</sequence>
<dbReference type="Proteomes" id="UP000269097">
    <property type="component" value="Chromosome"/>
</dbReference>
<reference evidence="2 3" key="1">
    <citation type="submission" date="2018-10" db="EMBL/GenBank/DDBJ databases">
        <title>Genome Sequence of Cohnella sp.</title>
        <authorList>
            <person name="Srinivasan S."/>
            <person name="Kim M.K."/>
        </authorList>
    </citation>
    <scope>NUCLEOTIDE SEQUENCE [LARGE SCALE GENOMIC DNA]</scope>
    <source>
        <strain evidence="2 3">18JY8-7</strain>
    </source>
</reference>
<dbReference type="AlphaFoldDB" id="A0A3G3JWA8"/>
<feature type="domain" description="GyrI-like small molecule binding" evidence="1">
    <location>
        <begin position="21"/>
        <end position="204"/>
    </location>
</feature>
<evidence type="ECO:0000313" key="3">
    <source>
        <dbReference type="Proteomes" id="UP000269097"/>
    </source>
</evidence>
<keyword evidence="3" id="KW-1185">Reference proteome</keyword>
<gene>
    <name evidence="2" type="ORF">EAV92_07790</name>
</gene>
<organism evidence="2 3">
    <name type="scientific">Cohnella candidum</name>
    <dbReference type="NCBI Taxonomy" id="2674991"/>
    <lineage>
        <taxon>Bacteria</taxon>
        <taxon>Bacillati</taxon>
        <taxon>Bacillota</taxon>
        <taxon>Bacilli</taxon>
        <taxon>Bacillales</taxon>
        <taxon>Paenibacillaceae</taxon>
        <taxon>Cohnella</taxon>
    </lineage>
</organism>
<dbReference type="PIRSF" id="PIRSF031644">
    <property type="entry name" value="UCP031644"/>
    <property type="match status" value="1"/>
</dbReference>
<dbReference type="InterPro" id="IPR011256">
    <property type="entry name" value="Reg_factor_effector_dom_sf"/>
</dbReference>
<evidence type="ECO:0000313" key="2">
    <source>
        <dbReference type="EMBL" id="AYQ72474.1"/>
    </source>
</evidence>
<dbReference type="RefSeq" id="WP_123040534.1">
    <property type="nucleotide sequence ID" value="NZ_CP033433.1"/>
</dbReference>